<feature type="compositionally biased region" description="Polar residues" evidence="1">
    <location>
        <begin position="343"/>
        <end position="352"/>
    </location>
</feature>
<feature type="compositionally biased region" description="Polar residues" evidence="1">
    <location>
        <begin position="363"/>
        <end position="388"/>
    </location>
</feature>
<keyword evidence="4" id="KW-1185">Reference proteome</keyword>
<protein>
    <submittedName>
        <fullName evidence="3">Piso0_003900 protein</fullName>
    </submittedName>
</protein>
<dbReference type="EMBL" id="FO082048">
    <property type="protein sequence ID" value="CCE84356.1"/>
    <property type="molecule type" value="Genomic_DNA"/>
</dbReference>
<evidence type="ECO:0000256" key="1">
    <source>
        <dbReference type="SAM" id="MobiDB-lite"/>
    </source>
</evidence>
<feature type="compositionally biased region" description="Basic and acidic residues" evidence="1">
    <location>
        <begin position="389"/>
        <end position="399"/>
    </location>
</feature>
<accession>G8Y6X6</accession>
<feature type="compositionally biased region" description="Polar residues" evidence="1">
    <location>
        <begin position="177"/>
        <end position="189"/>
    </location>
</feature>
<reference evidence="3" key="1">
    <citation type="submission" date="2011-10" db="EMBL/GenBank/DDBJ databases">
        <authorList>
            <person name="Genoscope - CEA"/>
        </authorList>
    </citation>
    <scope>NUCLEOTIDE SEQUENCE</scope>
</reference>
<dbReference type="Proteomes" id="UP000005222">
    <property type="component" value="Chromosome K"/>
</dbReference>
<organism evidence="3 4">
    <name type="scientific">Pichia sorbitophila (strain ATCC MYA-4447 / BCRC 22081 / CBS 7064 / NBRC 10061 / NRRL Y-12695)</name>
    <name type="common">Hybrid yeast</name>
    <dbReference type="NCBI Taxonomy" id="559304"/>
    <lineage>
        <taxon>Eukaryota</taxon>
        <taxon>Fungi</taxon>
        <taxon>Dikarya</taxon>
        <taxon>Ascomycota</taxon>
        <taxon>Saccharomycotina</taxon>
        <taxon>Pichiomycetes</taxon>
        <taxon>Debaryomycetaceae</taxon>
        <taxon>Millerozyma</taxon>
    </lineage>
</organism>
<reference evidence="4" key="2">
    <citation type="journal article" date="2012" name="G3 (Bethesda)">
        <title>Pichia sorbitophila, an interspecies yeast hybrid reveals early steps of genome resolution following polyploidization.</title>
        <authorList>
            <person name="Leh Louis V."/>
            <person name="Despons L."/>
            <person name="Friedrich A."/>
            <person name="Martin T."/>
            <person name="Durrens P."/>
            <person name="Casaregola S."/>
            <person name="Neuveglise C."/>
            <person name="Fairhead C."/>
            <person name="Marck C."/>
            <person name="Cruz J.A."/>
            <person name="Straub M.L."/>
            <person name="Kugler V."/>
            <person name="Sacerdot C."/>
            <person name="Uzunov Z."/>
            <person name="Thierry A."/>
            <person name="Weiss S."/>
            <person name="Bleykasten C."/>
            <person name="De Montigny J."/>
            <person name="Jacques N."/>
            <person name="Jung P."/>
            <person name="Lemaire M."/>
            <person name="Mallet S."/>
            <person name="Morel G."/>
            <person name="Richard G.F."/>
            <person name="Sarkar A."/>
            <person name="Savel G."/>
            <person name="Schacherer J."/>
            <person name="Seret M.L."/>
            <person name="Talla E."/>
            <person name="Samson G."/>
            <person name="Jubin C."/>
            <person name="Poulain J."/>
            <person name="Vacherie B."/>
            <person name="Barbe V."/>
            <person name="Pelletier E."/>
            <person name="Sherman D.J."/>
            <person name="Westhof E."/>
            <person name="Weissenbach J."/>
            <person name="Baret P.V."/>
            <person name="Wincker P."/>
            <person name="Gaillardin C."/>
            <person name="Dujon B."/>
            <person name="Souciet J.L."/>
        </authorList>
    </citation>
    <scope>NUCLEOTIDE SEQUENCE [LARGE SCALE GENOMIC DNA]</scope>
    <source>
        <strain evidence="4">ATCC MYA-4447 / BCRC 22081 / CBS 7064 / NBRC 10061 / NRRL Y-12695</strain>
    </source>
</reference>
<feature type="region of interest" description="Disordered" evidence="1">
    <location>
        <begin position="275"/>
        <end position="296"/>
    </location>
</feature>
<evidence type="ECO:0000313" key="2">
    <source>
        <dbReference type="EMBL" id="CCE83325.1"/>
    </source>
</evidence>
<dbReference type="AlphaFoldDB" id="G8Y6X6"/>
<feature type="region of interest" description="Disordered" evidence="1">
    <location>
        <begin position="152"/>
        <end position="202"/>
    </location>
</feature>
<dbReference type="Proteomes" id="UP000005222">
    <property type="component" value="Chromosome L"/>
</dbReference>
<evidence type="ECO:0000313" key="3">
    <source>
        <dbReference type="EMBL" id="CCE84356.1"/>
    </source>
</evidence>
<feature type="region of interest" description="Disordered" evidence="1">
    <location>
        <begin position="332"/>
        <end position="450"/>
    </location>
</feature>
<dbReference type="STRING" id="559304.G8Y6X6"/>
<sequence length="467" mass="50178">MSVSLTASTSQNSNRIALAPIRDARLNITSPLAQKNKRYLTSSLVDLLPLKPSSRTTGAQAASSSASPRASRAMKSTSFSEFGQVASFNRYRNITSRLHKLTGTRNGPRANSAAGIAATKLKLKLQLAFSKLGHNKLSKLKATVPVLDPSRSFTLSSSHSHQNSQSSTGFASRSVAGKNSQEHLGNSNEPRLASTEQEHPVEINSKSKVASAANINLLTLQNNQRVSMRSATIAEHDGGNESSTVHKAAKTRKDAQQTSRLKLFSIKKGSKYYSRSSNIPLAPPGKKHSRIGSSVTASSTSQASFVGGSIPQANPVQDPLIRLPKPVISQVHMEDSDVRSQSRQESQNSTNLPPIYKILKTPMKNSSSTRNLVSSYMNEQSSLTNSKSARQETTTDHADQTIPYTDDTVYYSDEEPHPKGASNSDSTASGNILSSSPVKEPNSNSFGTPNSFSVAKSLLQLGSGFYN</sequence>
<feature type="compositionally biased region" description="Polar residues" evidence="1">
    <location>
        <begin position="421"/>
        <end position="450"/>
    </location>
</feature>
<proteinExistence type="predicted"/>
<feature type="compositionally biased region" description="Low complexity" evidence="1">
    <location>
        <begin position="152"/>
        <end position="168"/>
    </location>
</feature>
<feature type="compositionally biased region" description="Basic and acidic residues" evidence="1">
    <location>
        <begin position="332"/>
        <end position="342"/>
    </location>
</feature>
<evidence type="ECO:0000313" key="4">
    <source>
        <dbReference type="Proteomes" id="UP000005222"/>
    </source>
</evidence>
<dbReference type="EMBL" id="FO082049">
    <property type="protein sequence ID" value="CCE83325.1"/>
    <property type="molecule type" value="Genomic_DNA"/>
</dbReference>
<feature type="region of interest" description="Disordered" evidence="1">
    <location>
        <begin position="234"/>
        <end position="259"/>
    </location>
</feature>
<dbReference type="eggNOG" id="ENOG502RQ9B">
    <property type="taxonomic scope" value="Eukaryota"/>
</dbReference>
<feature type="region of interest" description="Disordered" evidence="1">
    <location>
        <begin position="54"/>
        <end position="73"/>
    </location>
</feature>
<gene>
    <name evidence="3" type="primary">Piso0_003900</name>
    <name evidence="2" type="ORF">GNLVRS01_PISO0K05048g</name>
    <name evidence="3" type="ORF">GNLVRS01_PISO0L05049g</name>
</gene>
<dbReference type="HOGENOM" id="CLU_516776_0_0_1"/>
<dbReference type="OrthoDB" id="4018477at2759"/>
<name>G8Y6X6_PICSO</name>
<dbReference type="InParanoid" id="G8Y6X6"/>